<keyword evidence="1 5" id="KW-0489">Methyltransferase</keyword>
<gene>
    <name evidence="5 6" type="primary">ubiG</name>
    <name evidence="6" type="ORF">HN018_06595</name>
</gene>
<evidence type="ECO:0000256" key="3">
    <source>
        <dbReference type="ARBA" id="ARBA00022688"/>
    </source>
</evidence>
<dbReference type="InterPro" id="IPR029063">
    <property type="entry name" value="SAM-dependent_MTases_sf"/>
</dbReference>
<dbReference type="RefSeq" id="WP_239479092.1">
    <property type="nucleotide sequence ID" value="NZ_CP053708.1"/>
</dbReference>
<dbReference type="AlphaFoldDB" id="A0A6M8HN63"/>
<protein>
    <recommendedName>
        <fullName evidence="5">Ubiquinone biosynthesis O-methyltransferase</fullName>
    </recommendedName>
    <alternativeName>
        <fullName evidence="5">2-polyprenyl-6-hydroxyphenol methylase</fullName>
        <ecNumber evidence="5">2.1.1.222</ecNumber>
    </alternativeName>
    <alternativeName>
        <fullName evidence="5">3-demethylubiquinone 3-O-methyltransferase</fullName>
        <ecNumber evidence="5">2.1.1.64</ecNumber>
    </alternativeName>
</protein>
<keyword evidence="3 5" id="KW-0831">Ubiquinone biosynthesis</keyword>
<keyword evidence="4 5" id="KW-0949">S-adenosyl-L-methionine</keyword>
<evidence type="ECO:0000256" key="5">
    <source>
        <dbReference type="HAMAP-Rule" id="MF_00472"/>
    </source>
</evidence>
<dbReference type="PANTHER" id="PTHR43464:SF19">
    <property type="entry name" value="UBIQUINONE BIOSYNTHESIS O-METHYLTRANSFERASE, MITOCHONDRIAL"/>
    <property type="match status" value="1"/>
</dbReference>
<feature type="binding site" evidence="5">
    <location>
        <position position="137"/>
    </location>
    <ligand>
        <name>S-adenosyl-L-methionine</name>
        <dbReference type="ChEBI" id="CHEBI:59789"/>
    </ligand>
</feature>
<dbReference type="EMBL" id="CP053708">
    <property type="protein sequence ID" value="QKE89750.1"/>
    <property type="molecule type" value="Genomic_DNA"/>
</dbReference>
<keyword evidence="7" id="KW-1185">Reference proteome</keyword>
<sequence>MPDQDGARVSASVSPEEIARFGRLAARWWDPRGPMRPLHEMNPLRVAWADRHLAPLQTLHPDRAVRLLDIGCGAGLASEALADLGYDVLGVDASAEAIEAAHAHAVLHPVTGALAYRTSSAEALLAEGQRFDAITALEVIEHVTDPAAFLGLLAGLLQPRGIVVLSTLNRTWQSLAMAKIGAEYVLKLLPAGTHDWNRFITPAELGRFAASAGLRVVDVAGMVPAPPRSWRESRRLGVNYIVALTNG</sequence>
<dbReference type="Pfam" id="PF13489">
    <property type="entry name" value="Methyltransf_23"/>
    <property type="match status" value="1"/>
</dbReference>
<keyword evidence="2 5" id="KW-0808">Transferase</keyword>
<feature type="binding site" evidence="5">
    <location>
        <position position="92"/>
    </location>
    <ligand>
        <name>S-adenosyl-L-methionine</name>
        <dbReference type="ChEBI" id="CHEBI:59789"/>
    </ligand>
</feature>
<dbReference type="GO" id="GO:0032259">
    <property type="term" value="P:methylation"/>
    <property type="evidence" value="ECO:0007669"/>
    <property type="project" value="UniProtKB-KW"/>
</dbReference>
<accession>A0A6M8HN63</accession>
<comment type="catalytic activity">
    <reaction evidence="5">
        <text>a 3-(all-trans-polyprenyl)benzene-1,2-diol + S-adenosyl-L-methionine = a 2-methoxy-6-(all-trans-polyprenyl)phenol + S-adenosyl-L-homocysteine + H(+)</text>
        <dbReference type="Rhea" id="RHEA:31411"/>
        <dbReference type="Rhea" id="RHEA-COMP:9550"/>
        <dbReference type="Rhea" id="RHEA-COMP:9551"/>
        <dbReference type="ChEBI" id="CHEBI:15378"/>
        <dbReference type="ChEBI" id="CHEBI:57856"/>
        <dbReference type="ChEBI" id="CHEBI:59789"/>
        <dbReference type="ChEBI" id="CHEBI:62729"/>
        <dbReference type="ChEBI" id="CHEBI:62731"/>
        <dbReference type="EC" id="2.1.1.222"/>
    </reaction>
</comment>
<dbReference type="GO" id="GO:0061542">
    <property type="term" value="F:3-demethylubiquinol 3-O-methyltransferase activity"/>
    <property type="evidence" value="ECO:0007669"/>
    <property type="project" value="UniProtKB-UniRule"/>
</dbReference>
<evidence type="ECO:0000256" key="2">
    <source>
        <dbReference type="ARBA" id="ARBA00022679"/>
    </source>
</evidence>
<dbReference type="HAMAP" id="MF_00472">
    <property type="entry name" value="UbiG"/>
    <property type="match status" value="1"/>
</dbReference>
<evidence type="ECO:0000313" key="6">
    <source>
        <dbReference type="EMBL" id="QKE89750.1"/>
    </source>
</evidence>
<evidence type="ECO:0000313" key="7">
    <source>
        <dbReference type="Proteomes" id="UP000500767"/>
    </source>
</evidence>
<evidence type="ECO:0000256" key="1">
    <source>
        <dbReference type="ARBA" id="ARBA00022603"/>
    </source>
</evidence>
<name>A0A6M8HN63_9PROT</name>
<dbReference type="GO" id="GO:0010420">
    <property type="term" value="F:polyprenyldihydroxybenzoate methyltransferase activity"/>
    <property type="evidence" value="ECO:0007669"/>
    <property type="project" value="InterPro"/>
</dbReference>
<dbReference type="GO" id="GO:0102208">
    <property type="term" value="F:2-polyprenyl-6-hydroxyphenol methylase activity"/>
    <property type="evidence" value="ECO:0007669"/>
    <property type="project" value="UniProtKB-EC"/>
</dbReference>
<organism evidence="6 7">
    <name type="scientific">Lichenicola cladoniae</name>
    <dbReference type="NCBI Taxonomy" id="1484109"/>
    <lineage>
        <taxon>Bacteria</taxon>
        <taxon>Pseudomonadati</taxon>
        <taxon>Pseudomonadota</taxon>
        <taxon>Alphaproteobacteria</taxon>
        <taxon>Acetobacterales</taxon>
        <taxon>Acetobacteraceae</taxon>
        <taxon>Lichenicola</taxon>
    </lineage>
</organism>
<dbReference type="EC" id="2.1.1.64" evidence="5"/>
<feature type="binding site" evidence="5">
    <location>
        <position position="71"/>
    </location>
    <ligand>
        <name>S-adenosyl-L-methionine</name>
        <dbReference type="ChEBI" id="CHEBI:59789"/>
    </ligand>
</feature>
<dbReference type="Proteomes" id="UP000500767">
    <property type="component" value="Chromosome"/>
</dbReference>
<feature type="binding site" evidence="5">
    <location>
        <position position="45"/>
    </location>
    <ligand>
        <name>S-adenosyl-L-methionine</name>
        <dbReference type="ChEBI" id="CHEBI:59789"/>
    </ligand>
</feature>
<reference evidence="6 7" key="1">
    <citation type="journal article" date="2014" name="World J. Microbiol. Biotechnol.">
        <title>Biodiversity and physiological characteristics of Antarctic and Arctic lichens-associated bacteria.</title>
        <authorList>
            <person name="Lee Y.M."/>
            <person name="Kim E.H."/>
            <person name="Lee H.K."/>
            <person name="Hong S.G."/>
        </authorList>
    </citation>
    <scope>NUCLEOTIDE SEQUENCE [LARGE SCALE GENOMIC DNA]</scope>
    <source>
        <strain evidence="6 7">PAMC 26569</strain>
    </source>
</reference>
<comment type="function">
    <text evidence="5">O-methyltransferase that catalyzes the 2 O-methylation steps in the ubiquinone biosynthetic pathway.</text>
</comment>
<dbReference type="KEGG" id="lck:HN018_06595"/>
<dbReference type="UniPathway" id="UPA00232"/>
<proteinExistence type="inferred from homology"/>
<dbReference type="PANTHER" id="PTHR43464">
    <property type="entry name" value="METHYLTRANSFERASE"/>
    <property type="match status" value="1"/>
</dbReference>
<dbReference type="NCBIfam" id="TIGR01983">
    <property type="entry name" value="UbiG"/>
    <property type="match status" value="1"/>
</dbReference>
<comment type="pathway">
    <text evidence="5">Cofactor biosynthesis; ubiquinone biosynthesis.</text>
</comment>
<evidence type="ECO:0000256" key="4">
    <source>
        <dbReference type="ARBA" id="ARBA00022691"/>
    </source>
</evidence>
<dbReference type="SUPFAM" id="SSF53335">
    <property type="entry name" value="S-adenosyl-L-methionine-dependent methyltransferases"/>
    <property type="match status" value="1"/>
</dbReference>
<dbReference type="Gene3D" id="3.40.50.150">
    <property type="entry name" value="Vaccinia Virus protein VP39"/>
    <property type="match status" value="1"/>
</dbReference>
<dbReference type="EC" id="2.1.1.222" evidence="5"/>
<comment type="catalytic activity">
    <reaction evidence="5">
        <text>a 3-demethylubiquinol + S-adenosyl-L-methionine = a ubiquinol + S-adenosyl-L-homocysteine + H(+)</text>
        <dbReference type="Rhea" id="RHEA:44380"/>
        <dbReference type="Rhea" id="RHEA-COMP:9566"/>
        <dbReference type="Rhea" id="RHEA-COMP:10914"/>
        <dbReference type="ChEBI" id="CHEBI:15378"/>
        <dbReference type="ChEBI" id="CHEBI:17976"/>
        <dbReference type="ChEBI" id="CHEBI:57856"/>
        <dbReference type="ChEBI" id="CHEBI:59789"/>
        <dbReference type="ChEBI" id="CHEBI:84422"/>
        <dbReference type="EC" id="2.1.1.64"/>
    </reaction>
</comment>
<dbReference type="InterPro" id="IPR010233">
    <property type="entry name" value="UbiG_MeTrfase"/>
</dbReference>
<comment type="similarity">
    <text evidence="5">Belongs to the methyltransferase superfamily. UbiG/COQ3 family.</text>
</comment>